<organism evidence="5 6">
    <name type="scientific">Aquariibacter lacus</name>
    <dbReference type="NCBI Taxonomy" id="2801332"/>
    <lineage>
        <taxon>Bacteria</taxon>
        <taxon>Pseudomonadati</taxon>
        <taxon>Pseudomonadota</taxon>
        <taxon>Betaproteobacteria</taxon>
        <taxon>Burkholderiales</taxon>
        <taxon>Sphaerotilaceae</taxon>
        <taxon>Aquariibacter</taxon>
    </lineage>
</organism>
<evidence type="ECO:0000256" key="4">
    <source>
        <dbReference type="ARBA" id="ARBA00023157"/>
    </source>
</evidence>
<keyword evidence="3 5" id="KW-0378">Hydrolase</keyword>
<keyword evidence="2" id="KW-0732">Signal</keyword>
<dbReference type="EMBL" id="JAERRA010000001">
    <property type="protein sequence ID" value="MBL0718622.1"/>
    <property type="molecule type" value="Genomic_DNA"/>
</dbReference>
<comment type="caution">
    <text evidence="5">The sequence shown here is derived from an EMBL/GenBank/DDBJ whole genome shotgun (WGS) entry which is preliminary data.</text>
</comment>
<evidence type="ECO:0000256" key="2">
    <source>
        <dbReference type="ARBA" id="ARBA00022729"/>
    </source>
</evidence>
<evidence type="ECO:0000256" key="1">
    <source>
        <dbReference type="ARBA" id="ARBA00022487"/>
    </source>
</evidence>
<keyword evidence="6" id="KW-1185">Reference proteome</keyword>
<dbReference type="Proteomes" id="UP000643207">
    <property type="component" value="Unassembled WGS sequence"/>
</dbReference>
<proteinExistence type="predicted"/>
<dbReference type="RefSeq" id="WP_201823474.1">
    <property type="nucleotide sequence ID" value="NZ_JAERRA010000001.1"/>
</dbReference>
<keyword evidence="4" id="KW-1015">Disulfide bond</keyword>
<sequence>MASASLGGLRIGEVGVQAAANGHAAHCLAGSTTLGSRVRFALRSPLGSGWNGRPMIEGKGAFADRGTVAATDAGRALLHELFRRSRVRADCVGCSGAGVQGMRIAERAEALLDGFVIGDPTVAVARDMQRVQRNLRAATAYPLSLPKLRVLSASVMQHCDPKDGATDGIVSDPSRCDFDIRSLACTAGTDGANCLTTIEQVAAALIYSGPRNSAGEAVAPGLPLTGSEDCGGFCDGRIDGFKRFAEDWPWWFLGGPTSNLDVLAAPAALLNGRALGVAVYDQYARDLGWAGASFMQTCDFFRLFLVPGMQHCEGGRALDDFDAVDALVRWVENKEVPNTLRARSRWNSAFPGRECNLCPYPEVSTYVGSGSVDSPASLRCTLPGG</sequence>
<gene>
    <name evidence="5" type="ORF">JI742_01850</name>
</gene>
<evidence type="ECO:0000313" key="6">
    <source>
        <dbReference type="Proteomes" id="UP000643207"/>
    </source>
</evidence>
<dbReference type="PANTHER" id="PTHR33938">
    <property type="entry name" value="FERULOYL ESTERASE B-RELATED"/>
    <property type="match status" value="1"/>
</dbReference>
<dbReference type="GO" id="GO:0052689">
    <property type="term" value="F:carboxylic ester hydrolase activity"/>
    <property type="evidence" value="ECO:0007669"/>
    <property type="project" value="UniProtKB-KW"/>
</dbReference>
<dbReference type="AlphaFoldDB" id="A0A9X1BMT7"/>
<evidence type="ECO:0000313" key="5">
    <source>
        <dbReference type="EMBL" id="MBL0718622.1"/>
    </source>
</evidence>
<accession>A0A9X1BMT7</accession>
<dbReference type="InterPro" id="IPR011118">
    <property type="entry name" value="Tannase/feruloyl_esterase"/>
</dbReference>
<protein>
    <submittedName>
        <fullName evidence="5">Tannase/feruloyl esterase family alpha/beta hydrolase</fullName>
    </submittedName>
</protein>
<reference evidence="5 6" key="1">
    <citation type="submission" date="2021-01" db="EMBL/GenBank/DDBJ databases">
        <title>Piscinibacter sp. Jin2 Genome sequencing and assembly.</title>
        <authorList>
            <person name="Kim I."/>
        </authorList>
    </citation>
    <scope>NUCLEOTIDE SEQUENCE [LARGE SCALE GENOMIC DNA]</scope>
    <source>
        <strain evidence="5 6">Jin2</strain>
    </source>
</reference>
<name>A0A9X1BMT7_9BURK</name>
<evidence type="ECO:0000256" key="3">
    <source>
        <dbReference type="ARBA" id="ARBA00022801"/>
    </source>
</evidence>
<dbReference type="Pfam" id="PF07519">
    <property type="entry name" value="Tannase"/>
    <property type="match status" value="2"/>
</dbReference>
<keyword evidence="1" id="KW-0719">Serine esterase</keyword>
<dbReference type="PANTHER" id="PTHR33938:SF15">
    <property type="entry name" value="FERULOYL ESTERASE B-RELATED"/>
    <property type="match status" value="1"/>
</dbReference>